<keyword evidence="4" id="KW-1185">Reference proteome</keyword>
<dbReference type="InterPro" id="IPR016181">
    <property type="entry name" value="Acyl_CoA_acyltransferase"/>
</dbReference>
<evidence type="ECO:0000313" key="3">
    <source>
        <dbReference type="EMBL" id="SFH68075.1"/>
    </source>
</evidence>
<dbReference type="STRING" id="1114924.SAMN05216258_101483"/>
<accession>A0A1I3C0I5</accession>
<dbReference type="PROSITE" id="PS51186">
    <property type="entry name" value="GNAT"/>
    <property type="match status" value="1"/>
</dbReference>
<feature type="domain" description="N-acetyltransferase" evidence="2">
    <location>
        <begin position="26"/>
        <end position="201"/>
    </location>
</feature>
<dbReference type="RefSeq" id="WP_177236120.1">
    <property type="nucleotide sequence ID" value="NZ_FOQH01000001.1"/>
</dbReference>
<name>A0A1I3C0I5_9RHOB</name>
<evidence type="ECO:0000259" key="2">
    <source>
        <dbReference type="PROSITE" id="PS51186"/>
    </source>
</evidence>
<gene>
    <name evidence="3" type="ORF">SAMN05216258_101483</name>
</gene>
<dbReference type="GO" id="GO:0016747">
    <property type="term" value="F:acyltransferase activity, transferring groups other than amino-acyl groups"/>
    <property type="evidence" value="ECO:0007669"/>
    <property type="project" value="InterPro"/>
</dbReference>
<dbReference type="SUPFAM" id="SSF55729">
    <property type="entry name" value="Acyl-CoA N-acyltransferases (Nat)"/>
    <property type="match status" value="1"/>
</dbReference>
<organism evidence="3 4">
    <name type="scientific">Albimonas pacifica</name>
    <dbReference type="NCBI Taxonomy" id="1114924"/>
    <lineage>
        <taxon>Bacteria</taxon>
        <taxon>Pseudomonadati</taxon>
        <taxon>Pseudomonadota</taxon>
        <taxon>Alphaproteobacteria</taxon>
        <taxon>Rhodobacterales</taxon>
        <taxon>Paracoccaceae</taxon>
        <taxon>Albimonas</taxon>
    </lineage>
</organism>
<feature type="compositionally biased region" description="Low complexity" evidence="1">
    <location>
        <begin position="11"/>
        <end position="24"/>
    </location>
</feature>
<proteinExistence type="predicted"/>
<dbReference type="AlphaFoldDB" id="A0A1I3C0I5"/>
<dbReference type="Proteomes" id="UP000199377">
    <property type="component" value="Unassembled WGS sequence"/>
</dbReference>
<evidence type="ECO:0000313" key="4">
    <source>
        <dbReference type="Proteomes" id="UP000199377"/>
    </source>
</evidence>
<dbReference type="EMBL" id="FOQH01000001">
    <property type="protein sequence ID" value="SFH68075.1"/>
    <property type="molecule type" value="Genomic_DNA"/>
</dbReference>
<sequence>MTAPGDDTRSGDPAAGGPSAAPPGEVRLAVLAPGDLERVYAVHLAAMAAVGDPRLVKPEDRGFFERLLAGEGRLLGAFRGEALIGYGVLQVHLPPSEDARPWLGIPAGEGLAKLAGAGVLPAEWGAGLHDLFIDWRVAEARRLEIAHLYATAAPGNPRSWTNLMAGGFAVRALHEKYGGHLRYFMWRRSALPAVEAAETPPPDPAAGLWLAAEDAPAQHAALAEGRLGLRWRRRADGGRDLWYARP</sequence>
<reference evidence="3 4" key="1">
    <citation type="submission" date="2016-10" db="EMBL/GenBank/DDBJ databases">
        <authorList>
            <person name="de Groot N.N."/>
        </authorList>
    </citation>
    <scope>NUCLEOTIDE SEQUENCE [LARGE SCALE GENOMIC DNA]</scope>
    <source>
        <strain evidence="3 4">CGMCC 1.11030</strain>
    </source>
</reference>
<feature type="compositionally biased region" description="Basic and acidic residues" evidence="1">
    <location>
        <begin position="1"/>
        <end position="10"/>
    </location>
</feature>
<dbReference type="InterPro" id="IPR000182">
    <property type="entry name" value="GNAT_dom"/>
</dbReference>
<protein>
    <recommendedName>
        <fullName evidence="2">N-acetyltransferase domain-containing protein</fullName>
    </recommendedName>
</protein>
<feature type="region of interest" description="Disordered" evidence="1">
    <location>
        <begin position="1"/>
        <end position="24"/>
    </location>
</feature>
<dbReference type="Gene3D" id="3.40.630.30">
    <property type="match status" value="1"/>
</dbReference>
<evidence type="ECO:0000256" key="1">
    <source>
        <dbReference type="SAM" id="MobiDB-lite"/>
    </source>
</evidence>